<evidence type="ECO:0000313" key="1">
    <source>
        <dbReference type="EMBL" id="HEW45505.1"/>
    </source>
</evidence>
<accession>A0A7C2ZJQ0</accession>
<dbReference type="EMBL" id="DSFP01000028">
    <property type="protein sequence ID" value="HEW45505.1"/>
    <property type="molecule type" value="Genomic_DNA"/>
</dbReference>
<dbReference type="SUPFAM" id="SSF103196">
    <property type="entry name" value="Roadblock/LC7 domain"/>
    <property type="match status" value="1"/>
</dbReference>
<protein>
    <recommendedName>
        <fullName evidence="2">Roadblock/LC7 domain-containing protein</fullName>
    </recommendedName>
</protein>
<comment type="caution">
    <text evidence="1">The sequence shown here is derived from an EMBL/GenBank/DDBJ whole genome shotgun (WGS) entry which is preliminary data.</text>
</comment>
<name>A0A7C2ZJQ0_9AQUI</name>
<evidence type="ECO:0008006" key="2">
    <source>
        <dbReference type="Google" id="ProtNLM"/>
    </source>
</evidence>
<sequence>MDMVEYSLKEEEIKEIVSKLESFRNSLFLDLVVLMDDGGRLIGYSPYVDGQRPIAYRVAVVGAATVGAVDQLESIISSKRHMFFAGVDKNMYIHVISPKFLLASVFSHKVPLGSVKLFKERISKDLASILEKALGRMEKKVIRFEDIAL</sequence>
<dbReference type="Gene3D" id="3.30.450.30">
    <property type="entry name" value="Dynein light chain 2a, cytoplasmic"/>
    <property type="match status" value="1"/>
</dbReference>
<proteinExistence type="predicted"/>
<dbReference type="AlphaFoldDB" id="A0A7C2ZJQ0"/>
<organism evidence="1">
    <name type="scientific">Hydrogenobacter sp</name>
    <dbReference type="NCBI Taxonomy" id="2152829"/>
    <lineage>
        <taxon>Bacteria</taxon>
        <taxon>Pseudomonadati</taxon>
        <taxon>Aquificota</taxon>
        <taxon>Aquificia</taxon>
        <taxon>Aquificales</taxon>
        <taxon>Aquificaceae</taxon>
        <taxon>Hydrogenobacter</taxon>
    </lineage>
</organism>
<gene>
    <name evidence="1" type="ORF">ENO47_02370</name>
</gene>
<reference evidence="1" key="1">
    <citation type="journal article" date="2020" name="mSystems">
        <title>Genome- and Community-Level Interaction Insights into Carbon Utilization and Element Cycling Functions of Hydrothermarchaeota in Hydrothermal Sediment.</title>
        <authorList>
            <person name="Zhou Z."/>
            <person name="Liu Y."/>
            <person name="Xu W."/>
            <person name="Pan J."/>
            <person name="Luo Z.H."/>
            <person name="Li M."/>
        </authorList>
    </citation>
    <scope>NUCLEOTIDE SEQUENCE [LARGE SCALE GENOMIC DNA]</scope>
    <source>
        <strain evidence="1">SpSt-132</strain>
    </source>
</reference>